<gene>
    <name evidence="1" type="ORF">H9723_10940</name>
</gene>
<dbReference type="Proteomes" id="UP000824116">
    <property type="component" value="Unassembled WGS sequence"/>
</dbReference>
<evidence type="ECO:0000313" key="2">
    <source>
        <dbReference type="Proteomes" id="UP000824116"/>
    </source>
</evidence>
<reference evidence="1" key="1">
    <citation type="journal article" date="2021" name="PeerJ">
        <title>Extensive microbial diversity within the chicken gut microbiome revealed by metagenomics and culture.</title>
        <authorList>
            <person name="Gilroy R."/>
            <person name="Ravi A."/>
            <person name="Getino M."/>
            <person name="Pursley I."/>
            <person name="Horton D.L."/>
            <person name="Alikhan N.F."/>
            <person name="Baker D."/>
            <person name="Gharbi K."/>
            <person name="Hall N."/>
            <person name="Watson M."/>
            <person name="Adriaenssens E.M."/>
            <person name="Foster-Nyarko E."/>
            <person name="Jarju S."/>
            <person name="Secka A."/>
            <person name="Antonio M."/>
            <person name="Oren A."/>
            <person name="Chaudhuri R.R."/>
            <person name="La Ragione R."/>
            <person name="Hildebrand F."/>
            <person name="Pallen M.J."/>
        </authorList>
    </citation>
    <scope>NUCLEOTIDE SEQUENCE</scope>
    <source>
        <strain evidence="1">CHK196-3914</strain>
    </source>
</reference>
<evidence type="ECO:0000313" key="1">
    <source>
        <dbReference type="EMBL" id="HIZ75735.1"/>
    </source>
</evidence>
<dbReference type="AlphaFoldDB" id="A0A9D2GAZ5"/>
<protein>
    <submittedName>
        <fullName evidence="1">Uncharacterized protein</fullName>
    </submittedName>
</protein>
<dbReference type="EMBL" id="DXAY01000256">
    <property type="protein sequence ID" value="HIZ75735.1"/>
    <property type="molecule type" value="Genomic_DNA"/>
</dbReference>
<name>A0A9D2GAZ5_9FIRM</name>
<comment type="caution">
    <text evidence="1">The sequence shown here is derived from an EMBL/GenBank/DDBJ whole genome shotgun (WGS) entry which is preliminary data.</text>
</comment>
<organism evidence="1 2">
    <name type="scientific">Candidatus Mediterraneibacter stercoravium</name>
    <dbReference type="NCBI Taxonomy" id="2838685"/>
    <lineage>
        <taxon>Bacteria</taxon>
        <taxon>Bacillati</taxon>
        <taxon>Bacillota</taxon>
        <taxon>Clostridia</taxon>
        <taxon>Lachnospirales</taxon>
        <taxon>Lachnospiraceae</taxon>
        <taxon>Mediterraneibacter</taxon>
    </lineage>
</organism>
<accession>A0A9D2GAZ5</accession>
<proteinExistence type="predicted"/>
<sequence>MLTYEKLQNLILKYDIPYNHNIVPGHAKTKMNWVLPEDTSNIEVFKQAEDFFLLFTETEIVIFPVTGDWEGEDPLELWWDEIQEFEMDKGFLKEDTMHLKAGKLELCLKISKRAVNNSWVKENNIFLESVNFYCR</sequence>
<reference evidence="1" key="2">
    <citation type="submission" date="2021-04" db="EMBL/GenBank/DDBJ databases">
        <authorList>
            <person name="Gilroy R."/>
        </authorList>
    </citation>
    <scope>NUCLEOTIDE SEQUENCE</scope>
    <source>
        <strain evidence="1">CHK196-3914</strain>
    </source>
</reference>